<evidence type="ECO:0000256" key="17">
    <source>
        <dbReference type="PROSITE-ProRule" id="PRU00221"/>
    </source>
</evidence>
<keyword evidence="5" id="KW-0963">Cytoplasm</keyword>
<comment type="similarity">
    <text evidence="3">Belongs to the WD repeat SEC31 family.</text>
</comment>
<dbReference type="GO" id="GO:0090110">
    <property type="term" value="P:COPII-coated vesicle cargo loading"/>
    <property type="evidence" value="ECO:0007669"/>
    <property type="project" value="TreeGrafter"/>
</dbReference>
<keyword evidence="10" id="KW-0653">Protein transport</keyword>
<evidence type="ECO:0000256" key="4">
    <source>
        <dbReference type="ARBA" id="ARBA00022448"/>
    </source>
</evidence>
<feature type="domain" description="Sec16 Sec23-binding" evidence="18">
    <location>
        <begin position="487"/>
        <end position="618"/>
    </location>
</feature>
<dbReference type="InterPro" id="IPR015943">
    <property type="entry name" value="WD40/YVTN_repeat-like_dom_sf"/>
</dbReference>
<dbReference type="PROSITE" id="PS00678">
    <property type="entry name" value="WD_REPEATS_1"/>
    <property type="match status" value="1"/>
</dbReference>
<keyword evidence="6 17" id="KW-0853">WD repeat</keyword>
<comment type="function">
    <text evidence="13">Component of the coat protein complex II (COPII) which promotes the formation of transport vesicles from the endoplasmic reticulum (ER). The coat has two main functions, the physical deformation of the endoplasmic reticulum membrane into vesicles and the selection of cargo molecules.</text>
</comment>
<feature type="repeat" description="WD" evidence="17">
    <location>
        <begin position="255"/>
        <end position="297"/>
    </location>
</feature>
<dbReference type="Ensembl" id="ENSBOBT00000024434.1">
    <property type="protein sequence ID" value="ENSBOBP00000023912.1"/>
    <property type="gene ID" value="ENSBOBG00000014040.1"/>
</dbReference>
<dbReference type="GO" id="GO:0005789">
    <property type="term" value="C:endoplasmic reticulum membrane"/>
    <property type="evidence" value="ECO:0007669"/>
    <property type="project" value="UniProtKB-SubCell"/>
</dbReference>
<dbReference type="GO" id="GO:0030127">
    <property type="term" value="C:COPII vesicle coat"/>
    <property type="evidence" value="ECO:0007669"/>
    <property type="project" value="TreeGrafter"/>
</dbReference>
<organism evidence="19 20">
    <name type="scientific">Bubo bubo</name>
    <name type="common">Eurasian eagle-owl</name>
    <name type="synonym">Strix bubo</name>
    <dbReference type="NCBI Taxonomy" id="30461"/>
    <lineage>
        <taxon>Eukaryota</taxon>
        <taxon>Metazoa</taxon>
        <taxon>Chordata</taxon>
        <taxon>Craniata</taxon>
        <taxon>Vertebrata</taxon>
        <taxon>Euteleostomi</taxon>
        <taxon>Archelosauria</taxon>
        <taxon>Archosauria</taxon>
        <taxon>Dinosauria</taxon>
        <taxon>Saurischia</taxon>
        <taxon>Theropoda</taxon>
        <taxon>Coelurosauria</taxon>
        <taxon>Aves</taxon>
        <taxon>Neognathae</taxon>
        <taxon>Neoaves</taxon>
        <taxon>Telluraves</taxon>
        <taxon>Strigiformes</taxon>
        <taxon>Strigidae</taxon>
        <taxon>Bubo</taxon>
    </lineage>
</organism>
<protein>
    <recommendedName>
        <fullName evidence="14">Protein transport protein Sec31A</fullName>
    </recommendedName>
    <alternativeName>
        <fullName evidence="16">SEC31-like protein 1</fullName>
    </alternativeName>
    <alternativeName>
        <fullName evidence="15">SEC31-related protein A</fullName>
    </alternativeName>
</protein>
<evidence type="ECO:0000256" key="16">
    <source>
        <dbReference type="ARBA" id="ARBA00043112"/>
    </source>
</evidence>
<evidence type="ECO:0000256" key="13">
    <source>
        <dbReference type="ARBA" id="ARBA00025471"/>
    </source>
</evidence>
<evidence type="ECO:0000256" key="7">
    <source>
        <dbReference type="ARBA" id="ARBA00022737"/>
    </source>
</evidence>
<name>A0A8C0FSL3_BUBBB</name>
<proteinExistence type="inferred from homology"/>
<evidence type="ECO:0000256" key="15">
    <source>
        <dbReference type="ARBA" id="ARBA00041470"/>
    </source>
</evidence>
<dbReference type="FunFam" id="1.20.940.10:FF:000001">
    <property type="entry name" value="Protein transport protein Sec31A isoform A"/>
    <property type="match status" value="1"/>
</dbReference>
<evidence type="ECO:0000259" key="18">
    <source>
        <dbReference type="Pfam" id="PF12931"/>
    </source>
</evidence>
<evidence type="ECO:0000256" key="10">
    <source>
        <dbReference type="ARBA" id="ARBA00022927"/>
    </source>
</evidence>
<evidence type="ECO:0000256" key="2">
    <source>
        <dbReference type="ARBA" id="ARBA00004406"/>
    </source>
</evidence>
<keyword evidence="4" id="KW-0813">Transport</keyword>
<dbReference type="Gene3D" id="1.25.40.1030">
    <property type="match status" value="1"/>
</dbReference>
<keyword evidence="12" id="KW-0968">Cytoplasmic vesicle</keyword>
<reference evidence="19" key="1">
    <citation type="submission" date="2025-08" db="UniProtKB">
        <authorList>
            <consortium name="Ensembl"/>
        </authorList>
    </citation>
    <scope>IDENTIFICATION</scope>
</reference>
<keyword evidence="11" id="KW-0472">Membrane</keyword>
<dbReference type="SMART" id="SM00320">
    <property type="entry name" value="WD40"/>
    <property type="match status" value="5"/>
</dbReference>
<reference evidence="19" key="2">
    <citation type="submission" date="2025-09" db="UniProtKB">
        <authorList>
            <consortium name="Ensembl"/>
        </authorList>
    </citation>
    <scope>IDENTIFICATION</scope>
</reference>
<dbReference type="Pfam" id="PF12931">
    <property type="entry name" value="TPR_Sec16"/>
    <property type="match status" value="1"/>
</dbReference>
<evidence type="ECO:0000256" key="5">
    <source>
        <dbReference type="ARBA" id="ARBA00022490"/>
    </source>
</evidence>
<evidence type="ECO:0000313" key="20">
    <source>
        <dbReference type="Proteomes" id="UP000694567"/>
    </source>
</evidence>
<dbReference type="InterPro" id="IPR019775">
    <property type="entry name" value="WD40_repeat_CS"/>
</dbReference>
<evidence type="ECO:0000313" key="19">
    <source>
        <dbReference type="Ensembl" id="ENSBOBP00000023912.1"/>
    </source>
</evidence>
<dbReference type="PROSITE" id="PS50082">
    <property type="entry name" value="WD_REPEATS_2"/>
    <property type="match status" value="2"/>
</dbReference>
<dbReference type="Gene3D" id="1.20.940.10">
    <property type="entry name" value="Functional domain of the splicing factor Prp18"/>
    <property type="match status" value="1"/>
</dbReference>
<dbReference type="PANTHER" id="PTHR13923:SF22">
    <property type="entry name" value="PROTEIN TRANSPORT PROTEIN SEC31B"/>
    <property type="match status" value="1"/>
</dbReference>
<keyword evidence="20" id="KW-1185">Reference proteome</keyword>
<dbReference type="GO" id="GO:0007029">
    <property type="term" value="P:endoplasmic reticulum organization"/>
    <property type="evidence" value="ECO:0007669"/>
    <property type="project" value="TreeGrafter"/>
</dbReference>
<sequence>MKLKEIERTAVQAWSPANHHPIYLATGTSAQQLDASFSTNATLEIFEVDFRDPSLDMKQKGTLPASNRFHKLIWGNFGNGSPESSGVIIGGGDNGVLTMYSVHHILVSKSEPVIGQTEKHSGPVRALDFNPFQSNLLASGANDSEIFIWDLNNFSVPMTPGAKSQPHEDISVVSWNRQVQHILSSAHPSGKAVVWDLRKNEPIIKVSDHSNRMHCSGMAWHPEVATQLVLSSEDDRLPVIQIWDLRFATSPLSQLEGHTRGVLSVSWCQADPELLLSSAKDNRILCWNPSMGEVVYELPIRSQWCFDVQWCPRNPSVFSAATFDGWINIYSVMGGNLEAQQKTQADKVPEQVAQTTLIPPLKKPPKWIRRPVGVSFAFGGKLISFGLTKAPGQQVQQTYPHQVFISQVTTETEFLLRSRELQMALQSGSLLDYCQGKIQTAKLPFDENLWNFLKVNLEQESRTKLLKLLGYSKEDLQKKVRDTDGLISQALLLGNFEAAVELCMRAERFADAIILAIAGGENLLKETQKRYFAKHKTKLSLLLSSVVQQNWQDIVRTCDLQSWKEALAILLTYSKHEDYTHLCDMLGARLESEGDAALSNDACLCYISSGNVERLVECWVKNHETSSPLALQDLIEKVMVLSRSVEMLQGTAGHVPGPVLAERITQYASLLASQGCLAAAMNYLPSMPKCGLFQLLIEQLRDRLFHAQGENVGDQQPPPFPYTRVSVGVIKHTSPAARGGSTSEGAADKTGLRHPEKVGLKLRCSWLGEREEGLLGCGRHMKHYEMTQIAGIEELISDLPEKFTPPAPITAPVMSLPTEPQGIHPQLSRLQESGQSPPGAPKEGSLQYHQLPVERVERKEVPPEHQALKATFEGLVQRCSAVATDPKTRRRLEDALQRLECLYEKLREQTLSPTILMGLHEIARCVEARNYQQGLLVHTQVVSSSSFSEVSGFMPILKVLMTIAGKLNV</sequence>
<keyword evidence="8" id="KW-0256">Endoplasmic reticulum</keyword>
<dbReference type="Gene3D" id="2.130.10.10">
    <property type="entry name" value="YVTN repeat-like/Quinoprotein amine dehydrogenase"/>
    <property type="match status" value="1"/>
</dbReference>
<evidence type="ECO:0000256" key="12">
    <source>
        <dbReference type="ARBA" id="ARBA00023329"/>
    </source>
</evidence>
<dbReference type="PROSITE" id="PS50294">
    <property type="entry name" value="WD_REPEATS_REGION"/>
    <property type="match status" value="1"/>
</dbReference>
<keyword evidence="7" id="KW-0677">Repeat</keyword>
<dbReference type="GO" id="GO:0015031">
    <property type="term" value="P:protein transport"/>
    <property type="evidence" value="ECO:0007669"/>
    <property type="project" value="UniProtKB-KW"/>
</dbReference>
<evidence type="ECO:0000256" key="14">
    <source>
        <dbReference type="ARBA" id="ARBA00039468"/>
    </source>
</evidence>
<dbReference type="Proteomes" id="UP000694567">
    <property type="component" value="Unplaced"/>
</dbReference>
<accession>A0A8C0FSL3</accession>
<evidence type="ECO:0000256" key="6">
    <source>
        <dbReference type="ARBA" id="ARBA00022574"/>
    </source>
</evidence>
<dbReference type="AlphaFoldDB" id="A0A8C0FSL3"/>
<evidence type="ECO:0000256" key="3">
    <source>
        <dbReference type="ARBA" id="ARBA00009358"/>
    </source>
</evidence>
<dbReference type="FunFam" id="2.130.10.10:FF:000009">
    <property type="entry name" value="Protein transport protein Sec31A isoform A"/>
    <property type="match status" value="1"/>
</dbReference>
<dbReference type="PANTHER" id="PTHR13923">
    <property type="entry name" value="SEC31-RELATED PROTEIN"/>
    <property type="match status" value="1"/>
</dbReference>
<evidence type="ECO:0000256" key="1">
    <source>
        <dbReference type="ARBA" id="ARBA00004299"/>
    </source>
</evidence>
<dbReference type="InterPro" id="IPR024298">
    <property type="entry name" value="Sec16_Sec23-bd"/>
</dbReference>
<feature type="repeat" description="WD" evidence="17">
    <location>
        <begin position="117"/>
        <end position="159"/>
    </location>
</feature>
<dbReference type="InterPro" id="IPR001680">
    <property type="entry name" value="WD40_rpt"/>
</dbReference>
<dbReference type="GO" id="GO:0005198">
    <property type="term" value="F:structural molecule activity"/>
    <property type="evidence" value="ECO:0007669"/>
    <property type="project" value="TreeGrafter"/>
</dbReference>
<dbReference type="Pfam" id="PF00400">
    <property type="entry name" value="WD40"/>
    <property type="match status" value="2"/>
</dbReference>
<evidence type="ECO:0000256" key="9">
    <source>
        <dbReference type="ARBA" id="ARBA00022892"/>
    </source>
</evidence>
<evidence type="ECO:0000256" key="11">
    <source>
        <dbReference type="ARBA" id="ARBA00023136"/>
    </source>
</evidence>
<dbReference type="InterPro" id="IPR040251">
    <property type="entry name" value="SEC31-like"/>
</dbReference>
<dbReference type="SUPFAM" id="SSF50978">
    <property type="entry name" value="WD40 repeat-like"/>
    <property type="match status" value="1"/>
</dbReference>
<dbReference type="InterPro" id="IPR036322">
    <property type="entry name" value="WD40_repeat_dom_sf"/>
</dbReference>
<keyword evidence="9" id="KW-0931">ER-Golgi transport</keyword>
<dbReference type="GO" id="GO:0070971">
    <property type="term" value="C:endoplasmic reticulum exit site"/>
    <property type="evidence" value="ECO:0007669"/>
    <property type="project" value="TreeGrafter"/>
</dbReference>
<comment type="subcellular location">
    <subcellularLocation>
        <location evidence="1">Cytoplasmic vesicle</location>
        <location evidence="1">COPII-coated vesicle membrane</location>
        <topology evidence="1">Peripheral membrane protein</topology>
        <orientation evidence="1">Cytoplasmic side</orientation>
    </subcellularLocation>
    <subcellularLocation>
        <location evidence="2">Endoplasmic reticulum membrane</location>
        <topology evidence="2">Peripheral membrane protein</topology>
    </subcellularLocation>
</comment>
<evidence type="ECO:0000256" key="8">
    <source>
        <dbReference type="ARBA" id="ARBA00022824"/>
    </source>
</evidence>